<sequence length="84" mass="9257">MRRERFDLLARLAFALEGRGVSCTLRLSGQPGVPAVLEMPGGMSGVVRVRMRKELRGWQYTVGASTVWAQGEDPVGLILRAVSW</sequence>
<dbReference type="Proteomes" id="UP000331127">
    <property type="component" value="Unassembled WGS sequence"/>
</dbReference>
<evidence type="ECO:0000313" key="1">
    <source>
        <dbReference type="EMBL" id="GES07647.1"/>
    </source>
</evidence>
<keyword evidence="2" id="KW-1185">Reference proteome</keyword>
<accession>A0A5M3WF01</accession>
<name>A0A5M3WF01_9ACTN</name>
<comment type="caution">
    <text evidence="1">The sequence shown here is derived from an EMBL/GenBank/DDBJ whole genome shotgun (WGS) entry which is preliminary data.</text>
</comment>
<reference evidence="1 2" key="1">
    <citation type="submission" date="2019-10" db="EMBL/GenBank/DDBJ databases">
        <title>Whole genome shotgun sequence of Acrocarpospora macrocephala NBRC 16266.</title>
        <authorList>
            <person name="Ichikawa N."/>
            <person name="Kimura A."/>
            <person name="Kitahashi Y."/>
            <person name="Komaki H."/>
            <person name="Oguchi A."/>
        </authorList>
    </citation>
    <scope>NUCLEOTIDE SEQUENCE [LARGE SCALE GENOMIC DNA]</scope>
    <source>
        <strain evidence="1 2">NBRC 16266</strain>
    </source>
</reference>
<proteinExistence type="predicted"/>
<protein>
    <submittedName>
        <fullName evidence="1">Uncharacterized protein</fullName>
    </submittedName>
</protein>
<gene>
    <name evidence="1" type="ORF">Amac_012420</name>
</gene>
<organism evidence="1 2">
    <name type="scientific">Acrocarpospora macrocephala</name>
    <dbReference type="NCBI Taxonomy" id="150177"/>
    <lineage>
        <taxon>Bacteria</taxon>
        <taxon>Bacillati</taxon>
        <taxon>Actinomycetota</taxon>
        <taxon>Actinomycetes</taxon>
        <taxon>Streptosporangiales</taxon>
        <taxon>Streptosporangiaceae</taxon>
        <taxon>Acrocarpospora</taxon>
    </lineage>
</organism>
<dbReference type="EMBL" id="BLAE01000007">
    <property type="protein sequence ID" value="GES07647.1"/>
    <property type="molecule type" value="Genomic_DNA"/>
</dbReference>
<evidence type="ECO:0000313" key="2">
    <source>
        <dbReference type="Proteomes" id="UP000331127"/>
    </source>
</evidence>
<dbReference type="AlphaFoldDB" id="A0A5M3WF01"/>